<dbReference type="AlphaFoldDB" id="A0A978VNE1"/>
<feature type="compositionally biased region" description="Low complexity" evidence="1">
    <location>
        <begin position="1"/>
        <end position="29"/>
    </location>
</feature>
<gene>
    <name evidence="2" type="ORF">FEM48_Zijuj03G0052700</name>
</gene>
<evidence type="ECO:0000313" key="3">
    <source>
        <dbReference type="Proteomes" id="UP000813462"/>
    </source>
</evidence>
<accession>A0A978VNE1</accession>
<name>A0A978VNE1_ZIZJJ</name>
<evidence type="ECO:0000313" key="2">
    <source>
        <dbReference type="EMBL" id="KAH7537066.1"/>
    </source>
</evidence>
<proteinExistence type="predicted"/>
<dbReference type="InterPro" id="IPR029058">
    <property type="entry name" value="AB_hydrolase_fold"/>
</dbReference>
<feature type="region of interest" description="Disordered" evidence="1">
    <location>
        <begin position="1"/>
        <end position="47"/>
    </location>
</feature>
<organism evidence="2 3">
    <name type="scientific">Ziziphus jujuba var. spinosa</name>
    <dbReference type="NCBI Taxonomy" id="714518"/>
    <lineage>
        <taxon>Eukaryota</taxon>
        <taxon>Viridiplantae</taxon>
        <taxon>Streptophyta</taxon>
        <taxon>Embryophyta</taxon>
        <taxon>Tracheophyta</taxon>
        <taxon>Spermatophyta</taxon>
        <taxon>Magnoliopsida</taxon>
        <taxon>eudicotyledons</taxon>
        <taxon>Gunneridae</taxon>
        <taxon>Pentapetalae</taxon>
        <taxon>rosids</taxon>
        <taxon>fabids</taxon>
        <taxon>Rosales</taxon>
        <taxon>Rhamnaceae</taxon>
        <taxon>Paliureae</taxon>
        <taxon>Ziziphus</taxon>
    </lineage>
</organism>
<sequence length="97" mass="10771">MASLSSGTHGCTSSSPSPPSVSVLLRRSSAATETPTHHQTLNLKQHSTSPDRVKALVNLSIALLPRNPEIKFVEGFRALYGDDYYFCRFQLYVYIKL</sequence>
<protein>
    <submittedName>
        <fullName evidence="2">Uncharacterized protein</fullName>
    </submittedName>
</protein>
<feature type="compositionally biased region" description="Polar residues" evidence="1">
    <location>
        <begin position="30"/>
        <end position="47"/>
    </location>
</feature>
<dbReference type="EMBL" id="JAEACU010000003">
    <property type="protein sequence ID" value="KAH7537066.1"/>
    <property type="molecule type" value="Genomic_DNA"/>
</dbReference>
<dbReference type="Gene3D" id="3.40.50.1820">
    <property type="entry name" value="alpha/beta hydrolase"/>
    <property type="match status" value="1"/>
</dbReference>
<reference evidence="2" key="1">
    <citation type="journal article" date="2021" name="Front. Plant Sci.">
        <title>Chromosome-Scale Genome Assembly for Chinese Sour Jujube and Insights Into Its Genome Evolution and Domestication Signature.</title>
        <authorList>
            <person name="Shen L.-Y."/>
            <person name="Luo H."/>
            <person name="Wang X.-L."/>
            <person name="Wang X.-M."/>
            <person name="Qiu X.-J."/>
            <person name="Liu H."/>
            <person name="Zhou S.-S."/>
            <person name="Jia K.-H."/>
            <person name="Nie S."/>
            <person name="Bao Y.-T."/>
            <person name="Zhang R.-G."/>
            <person name="Yun Q.-Z."/>
            <person name="Chai Y.-H."/>
            <person name="Lu J.-Y."/>
            <person name="Li Y."/>
            <person name="Zhao S.-W."/>
            <person name="Mao J.-F."/>
            <person name="Jia S.-G."/>
            <person name="Mao Y.-M."/>
        </authorList>
    </citation>
    <scope>NUCLEOTIDE SEQUENCE</scope>
    <source>
        <strain evidence="2">AT0</strain>
        <tissue evidence="2">Leaf</tissue>
    </source>
</reference>
<evidence type="ECO:0000256" key="1">
    <source>
        <dbReference type="SAM" id="MobiDB-lite"/>
    </source>
</evidence>
<dbReference type="Proteomes" id="UP000813462">
    <property type="component" value="Unassembled WGS sequence"/>
</dbReference>
<comment type="caution">
    <text evidence="2">The sequence shown here is derived from an EMBL/GenBank/DDBJ whole genome shotgun (WGS) entry which is preliminary data.</text>
</comment>